<reference evidence="1" key="1">
    <citation type="submission" date="2022-11" db="EMBL/GenBank/DDBJ databases">
        <title>Genome Sequence of Nemania bipapillata.</title>
        <authorList>
            <person name="Buettner E."/>
        </authorList>
    </citation>
    <scope>NUCLEOTIDE SEQUENCE</scope>
    <source>
        <strain evidence="1">CP14</strain>
    </source>
</reference>
<name>A0ACC2HVC4_9PEZI</name>
<gene>
    <name evidence="1" type="ORF">ONZ43_g6861</name>
</gene>
<dbReference type="Proteomes" id="UP001153334">
    <property type="component" value="Unassembled WGS sequence"/>
</dbReference>
<keyword evidence="2" id="KW-1185">Reference proteome</keyword>
<proteinExistence type="predicted"/>
<comment type="caution">
    <text evidence="1">The sequence shown here is derived from an EMBL/GenBank/DDBJ whole genome shotgun (WGS) entry which is preliminary data.</text>
</comment>
<accession>A0ACC2HVC4</accession>
<dbReference type="EMBL" id="JAPESX010002641">
    <property type="protein sequence ID" value="KAJ8107044.1"/>
    <property type="molecule type" value="Genomic_DNA"/>
</dbReference>
<sequence>MTTPEKYGQEQGQAPMSQNHQQQSYAQPLPMAANQQAHRHLEKDQSEWQTGICSCGPCSSCLLAWCLPCILLGQTSERLRDPSMQSADMLNSDCLLYGAISCFTGCGWIYAMMKRGEIREQYGIKGSGCNDCCVSFWCSCCALIQQDNEVKIRQKAQPVMQGYQAQPNMQMPPPQPAYHPQ</sequence>
<organism evidence="1 2">
    <name type="scientific">Nemania bipapillata</name>
    <dbReference type="NCBI Taxonomy" id="110536"/>
    <lineage>
        <taxon>Eukaryota</taxon>
        <taxon>Fungi</taxon>
        <taxon>Dikarya</taxon>
        <taxon>Ascomycota</taxon>
        <taxon>Pezizomycotina</taxon>
        <taxon>Sordariomycetes</taxon>
        <taxon>Xylariomycetidae</taxon>
        <taxon>Xylariales</taxon>
        <taxon>Xylariaceae</taxon>
        <taxon>Nemania</taxon>
    </lineage>
</organism>
<evidence type="ECO:0000313" key="1">
    <source>
        <dbReference type="EMBL" id="KAJ8107044.1"/>
    </source>
</evidence>
<evidence type="ECO:0000313" key="2">
    <source>
        <dbReference type="Proteomes" id="UP001153334"/>
    </source>
</evidence>
<protein>
    <submittedName>
        <fullName evidence="1">Uncharacterized protein</fullName>
    </submittedName>
</protein>